<feature type="domain" description="Tyrosine specific protein phosphatases" evidence="3">
    <location>
        <begin position="262"/>
        <end position="330"/>
    </location>
</feature>
<dbReference type="PROSITE" id="PS00383">
    <property type="entry name" value="TYR_PHOSPHATASE_1"/>
    <property type="match status" value="1"/>
</dbReference>
<dbReference type="InterPro" id="IPR000387">
    <property type="entry name" value="Tyr_Pase_dom"/>
</dbReference>
<dbReference type="Pfam" id="PF00102">
    <property type="entry name" value="Y_phosphatase"/>
    <property type="match status" value="2"/>
</dbReference>
<dbReference type="InterPro" id="IPR029021">
    <property type="entry name" value="Prot-tyrosine_phosphatase-like"/>
</dbReference>
<feature type="region of interest" description="Disordered" evidence="1">
    <location>
        <begin position="1"/>
        <end position="20"/>
    </location>
</feature>
<reference evidence="5" key="2">
    <citation type="submission" date="2016-11" db="UniProtKB">
        <authorList>
            <consortium name="WormBaseParasite"/>
        </authorList>
    </citation>
    <scope>IDENTIFICATION</scope>
</reference>
<dbReference type="InterPro" id="IPR016130">
    <property type="entry name" value="Tyr_Pase_AS"/>
</dbReference>
<sequence>MATVEDDEGAILTRPKKKSGPDQALEKFALATVAKKIDGLRAEFATLKTFVPTVTSQAAFDRNKDCNRYNNIICYDHTRVVLKFNVPPDRDYIHANYVRTSLCNLPNNFICTQVNDVSRTYPIYYSTDSTYSNADGTSIPDGPMDSTVNDFWRLVWQEKPKTIVMLCKVIECGKQKCSQYFPLNQGETKQYGKVIVKNVRKTSSPSEKSDDFVFKYYWRTRQVFEAIQMNVNVKGNTAVVLTLFKWLDWPDFGVPTSGMGMLRILRQIRDQPRSTAIIHCSAGVGRSGTIVACEICLKILLEGKDLNVLDVIKEMRTQRAGAVQTEGQYVYLHRTLCEYINAKKIAKEKIAEFFTSYLTYASSCKGE</sequence>
<accession>A0A1I7VX69</accession>
<dbReference type="SMART" id="SM00194">
    <property type="entry name" value="PTPc"/>
    <property type="match status" value="1"/>
</dbReference>
<dbReference type="PROSITE" id="PS50055">
    <property type="entry name" value="TYR_PHOSPHATASE_PTP"/>
    <property type="match status" value="1"/>
</dbReference>
<dbReference type="Gene3D" id="3.90.190.10">
    <property type="entry name" value="Protein tyrosine phosphatase superfamily"/>
    <property type="match status" value="1"/>
</dbReference>
<evidence type="ECO:0000259" key="3">
    <source>
        <dbReference type="PROSITE" id="PS50056"/>
    </source>
</evidence>
<dbReference type="InterPro" id="IPR003595">
    <property type="entry name" value="Tyr_Pase_cat"/>
</dbReference>
<dbReference type="Proteomes" id="UP000095285">
    <property type="component" value="Unassembled WGS sequence"/>
</dbReference>
<dbReference type="SMART" id="SM00404">
    <property type="entry name" value="PTPc_motif"/>
    <property type="match status" value="1"/>
</dbReference>
<dbReference type="PRINTS" id="PR00700">
    <property type="entry name" value="PRTYPHPHTASE"/>
</dbReference>
<evidence type="ECO:0000259" key="2">
    <source>
        <dbReference type="PROSITE" id="PS50055"/>
    </source>
</evidence>
<organism evidence="4 5">
    <name type="scientific">Loa loa</name>
    <name type="common">Eye worm</name>
    <name type="synonym">Filaria loa</name>
    <dbReference type="NCBI Taxonomy" id="7209"/>
    <lineage>
        <taxon>Eukaryota</taxon>
        <taxon>Metazoa</taxon>
        <taxon>Ecdysozoa</taxon>
        <taxon>Nematoda</taxon>
        <taxon>Chromadorea</taxon>
        <taxon>Rhabditida</taxon>
        <taxon>Spirurina</taxon>
        <taxon>Spiruromorpha</taxon>
        <taxon>Filarioidea</taxon>
        <taxon>Onchocercidae</taxon>
        <taxon>Loa</taxon>
    </lineage>
</organism>
<evidence type="ECO:0000256" key="1">
    <source>
        <dbReference type="SAM" id="MobiDB-lite"/>
    </source>
</evidence>
<dbReference type="SUPFAM" id="SSF52799">
    <property type="entry name" value="(Phosphotyrosine protein) phosphatases II"/>
    <property type="match status" value="1"/>
</dbReference>
<dbReference type="PROSITE" id="PS50056">
    <property type="entry name" value="TYR_PHOSPHATASE_2"/>
    <property type="match status" value="1"/>
</dbReference>
<dbReference type="STRING" id="7209.A0A1I7VX69"/>
<dbReference type="PANTHER" id="PTHR46163">
    <property type="entry name" value="TYROSINE-PROTEIN PHOSPHATASE-RELATED"/>
    <property type="match status" value="1"/>
</dbReference>
<evidence type="ECO:0000313" key="4">
    <source>
        <dbReference type="Proteomes" id="UP000095285"/>
    </source>
</evidence>
<proteinExistence type="predicted"/>
<dbReference type="AlphaFoldDB" id="A0A1I7VX69"/>
<protein>
    <submittedName>
        <fullName evidence="5">Protein-tyrosine phosphatase</fullName>
    </submittedName>
</protein>
<dbReference type="GO" id="GO:0004725">
    <property type="term" value="F:protein tyrosine phosphatase activity"/>
    <property type="evidence" value="ECO:0007669"/>
    <property type="project" value="InterPro"/>
</dbReference>
<dbReference type="WBParaSite" id="EN70_7272">
    <property type="protein sequence ID" value="EN70_7272"/>
    <property type="gene ID" value="EN70_7272"/>
</dbReference>
<evidence type="ECO:0000313" key="5">
    <source>
        <dbReference type="WBParaSite" id="EN70_7272"/>
    </source>
</evidence>
<feature type="domain" description="Tyrosine-protein phosphatase" evidence="2">
    <location>
        <begin position="40"/>
        <end position="339"/>
    </location>
</feature>
<dbReference type="InterPro" id="IPR000242">
    <property type="entry name" value="PTP_cat"/>
</dbReference>
<dbReference type="InterPro" id="IPR052782">
    <property type="entry name" value="Oocyte-zygote_transition_reg"/>
</dbReference>
<reference evidence="4" key="1">
    <citation type="submission" date="2012-04" db="EMBL/GenBank/DDBJ databases">
        <title>The Genome Sequence of Loa loa.</title>
        <authorList>
            <consortium name="The Broad Institute Genome Sequencing Platform"/>
            <consortium name="Broad Institute Genome Sequencing Center for Infectious Disease"/>
            <person name="Nutman T.B."/>
            <person name="Fink D.L."/>
            <person name="Russ C."/>
            <person name="Young S."/>
            <person name="Zeng Q."/>
            <person name="Gargeya S."/>
            <person name="Alvarado L."/>
            <person name="Berlin A."/>
            <person name="Chapman S.B."/>
            <person name="Chen Z."/>
            <person name="Freedman E."/>
            <person name="Gellesch M."/>
            <person name="Goldberg J."/>
            <person name="Griggs A."/>
            <person name="Gujja S."/>
            <person name="Heilman E.R."/>
            <person name="Heiman D."/>
            <person name="Howarth C."/>
            <person name="Mehta T."/>
            <person name="Neiman D."/>
            <person name="Pearson M."/>
            <person name="Roberts A."/>
            <person name="Saif S."/>
            <person name="Shea T."/>
            <person name="Shenoy N."/>
            <person name="Sisk P."/>
            <person name="Stolte C."/>
            <person name="Sykes S."/>
            <person name="White J."/>
            <person name="Yandava C."/>
            <person name="Haas B."/>
            <person name="Henn M.R."/>
            <person name="Nusbaum C."/>
            <person name="Birren B."/>
        </authorList>
    </citation>
    <scope>NUCLEOTIDE SEQUENCE [LARGE SCALE GENOMIC DNA]</scope>
</reference>
<dbReference type="CDD" id="cd00047">
    <property type="entry name" value="PTPc"/>
    <property type="match status" value="1"/>
</dbReference>
<keyword evidence="4" id="KW-1185">Reference proteome</keyword>
<name>A0A1I7VX69_LOALO</name>